<accession>A0A835KIE2</accession>
<sequence>MATTRSGTMGTMHLVAAAMFLVIMSCTIIMPTTYAACDILRGKCNNKKCNMQTCEQWHGKQSFEKVYCKKTRLHNMCCCDIQVHAPPAGHHPSPPSHQLSPQAAV</sequence>
<evidence type="ECO:0000313" key="3">
    <source>
        <dbReference type="Proteomes" id="UP000636709"/>
    </source>
</evidence>
<dbReference type="PROSITE" id="PS51257">
    <property type="entry name" value="PROKAR_LIPOPROTEIN"/>
    <property type="match status" value="1"/>
</dbReference>
<evidence type="ECO:0000313" key="2">
    <source>
        <dbReference type="EMBL" id="KAF8730826.1"/>
    </source>
</evidence>
<proteinExistence type="predicted"/>
<gene>
    <name evidence="2" type="ORF">HU200_016690</name>
</gene>
<organism evidence="2 3">
    <name type="scientific">Digitaria exilis</name>
    <dbReference type="NCBI Taxonomy" id="1010633"/>
    <lineage>
        <taxon>Eukaryota</taxon>
        <taxon>Viridiplantae</taxon>
        <taxon>Streptophyta</taxon>
        <taxon>Embryophyta</taxon>
        <taxon>Tracheophyta</taxon>
        <taxon>Spermatophyta</taxon>
        <taxon>Magnoliopsida</taxon>
        <taxon>Liliopsida</taxon>
        <taxon>Poales</taxon>
        <taxon>Poaceae</taxon>
        <taxon>PACMAD clade</taxon>
        <taxon>Panicoideae</taxon>
        <taxon>Panicodae</taxon>
        <taxon>Paniceae</taxon>
        <taxon>Anthephorinae</taxon>
        <taxon>Digitaria</taxon>
    </lineage>
</organism>
<dbReference type="AlphaFoldDB" id="A0A835KIE2"/>
<dbReference type="Proteomes" id="UP000636709">
    <property type="component" value="Unassembled WGS sequence"/>
</dbReference>
<name>A0A835KIE2_9POAL</name>
<dbReference type="EMBL" id="JACEFO010001613">
    <property type="protein sequence ID" value="KAF8730826.1"/>
    <property type="molecule type" value="Genomic_DNA"/>
</dbReference>
<protein>
    <submittedName>
        <fullName evidence="2">Uncharacterized protein</fullName>
    </submittedName>
</protein>
<evidence type="ECO:0000256" key="1">
    <source>
        <dbReference type="SAM" id="SignalP"/>
    </source>
</evidence>
<feature type="chain" id="PRO_5032544433" evidence="1">
    <location>
        <begin position="36"/>
        <end position="105"/>
    </location>
</feature>
<feature type="signal peptide" evidence="1">
    <location>
        <begin position="1"/>
        <end position="35"/>
    </location>
</feature>
<comment type="caution">
    <text evidence="2">The sequence shown here is derived from an EMBL/GenBank/DDBJ whole genome shotgun (WGS) entry which is preliminary data.</text>
</comment>
<reference evidence="2" key="1">
    <citation type="submission" date="2020-07" db="EMBL/GenBank/DDBJ databases">
        <title>Genome sequence and genetic diversity analysis of an under-domesticated orphan crop, white fonio (Digitaria exilis).</title>
        <authorList>
            <person name="Bennetzen J.L."/>
            <person name="Chen S."/>
            <person name="Ma X."/>
            <person name="Wang X."/>
            <person name="Yssel A.E.J."/>
            <person name="Chaluvadi S.R."/>
            <person name="Johnson M."/>
            <person name="Gangashetty P."/>
            <person name="Hamidou F."/>
            <person name="Sanogo M.D."/>
            <person name="Zwaenepoel A."/>
            <person name="Wallace J."/>
            <person name="Van De Peer Y."/>
            <person name="Van Deynze A."/>
        </authorList>
    </citation>
    <scope>NUCLEOTIDE SEQUENCE</scope>
    <source>
        <tissue evidence="2">Leaves</tissue>
    </source>
</reference>
<keyword evidence="3" id="KW-1185">Reference proteome</keyword>
<keyword evidence="1" id="KW-0732">Signal</keyword>